<dbReference type="Gene3D" id="1.10.1790.10">
    <property type="entry name" value="PRD domain"/>
    <property type="match status" value="2"/>
</dbReference>
<keyword evidence="1" id="KW-0808">Transferase</keyword>
<dbReference type="CDD" id="cd00211">
    <property type="entry name" value="PTS_IIA_fru"/>
    <property type="match status" value="1"/>
</dbReference>
<accession>A0A419T9V9</accession>
<dbReference type="GO" id="GO:0008982">
    <property type="term" value="F:protein-N(PI)-phosphohistidine-sugar phosphotransferase activity"/>
    <property type="evidence" value="ECO:0007669"/>
    <property type="project" value="InterPro"/>
</dbReference>
<dbReference type="OrthoDB" id="3175596at2"/>
<feature type="domain" description="PTS EIIB type-2" evidence="7">
    <location>
        <begin position="417"/>
        <end position="506"/>
    </location>
</feature>
<dbReference type="RefSeq" id="WP_120165943.1">
    <property type="nucleotide sequence ID" value="NZ_MCIB01000001.1"/>
</dbReference>
<evidence type="ECO:0000259" key="6">
    <source>
        <dbReference type="PROSITE" id="PS51094"/>
    </source>
</evidence>
<evidence type="ECO:0000256" key="3">
    <source>
        <dbReference type="ARBA" id="ARBA00023015"/>
    </source>
</evidence>
<dbReference type="InterPro" id="IPR036388">
    <property type="entry name" value="WH-like_DNA-bd_sf"/>
</dbReference>
<dbReference type="Pfam" id="PF08220">
    <property type="entry name" value="HTH_DeoR"/>
    <property type="match status" value="1"/>
</dbReference>
<dbReference type="PROSITE" id="PS51099">
    <property type="entry name" value="PTS_EIIB_TYPE_2"/>
    <property type="match status" value="1"/>
</dbReference>
<protein>
    <recommendedName>
        <fullName evidence="11">PTS system EIIA component</fullName>
    </recommendedName>
</protein>
<dbReference type="Gene3D" id="3.40.930.10">
    <property type="entry name" value="Mannitol-specific EII, Chain A"/>
    <property type="match status" value="1"/>
</dbReference>
<dbReference type="InterPro" id="IPR050661">
    <property type="entry name" value="BglG_antiterminators"/>
</dbReference>
<evidence type="ECO:0000256" key="2">
    <source>
        <dbReference type="ARBA" id="ARBA00022737"/>
    </source>
</evidence>
<evidence type="ECO:0000313" key="10">
    <source>
        <dbReference type="Proteomes" id="UP000284177"/>
    </source>
</evidence>
<keyword evidence="4" id="KW-0010">Activator</keyword>
<dbReference type="Proteomes" id="UP000284177">
    <property type="component" value="Unassembled WGS sequence"/>
</dbReference>
<evidence type="ECO:0000259" key="7">
    <source>
        <dbReference type="PROSITE" id="PS51099"/>
    </source>
</evidence>
<evidence type="ECO:0000313" key="9">
    <source>
        <dbReference type="EMBL" id="RKD34253.1"/>
    </source>
</evidence>
<dbReference type="InterPro" id="IPR002178">
    <property type="entry name" value="PTS_EIIA_type-2_dom"/>
</dbReference>
<dbReference type="InterPro" id="IPR013011">
    <property type="entry name" value="PTS_EIIB_2"/>
</dbReference>
<dbReference type="InterPro" id="IPR007737">
    <property type="entry name" value="Mga_HTH"/>
</dbReference>
<dbReference type="SUPFAM" id="SSF63520">
    <property type="entry name" value="PTS-regulatory domain, PRD"/>
    <property type="match status" value="2"/>
</dbReference>
<dbReference type="PANTHER" id="PTHR30185">
    <property type="entry name" value="CRYPTIC BETA-GLUCOSIDE BGL OPERON ANTITERMINATOR"/>
    <property type="match status" value="1"/>
</dbReference>
<dbReference type="InterPro" id="IPR036095">
    <property type="entry name" value="PTS_EIIB-like_sf"/>
</dbReference>
<evidence type="ECO:0008006" key="11">
    <source>
        <dbReference type="Google" id="ProtNLM"/>
    </source>
</evidence>
<dbReference type="SUPFAM" id="SSF52794">
    <property type="entry name" value="PTS system IIB component-like"/>
    <property type="match status" value="1"/>
</dbReference>
<dbReference type="Pfam" id="PF00874">
    <property type="entry name" value="PRD"/>
    <property type="match status" value="2"/>
</dbReference>
<dbReference type="InterPro" id="IPR001034">
    <property type="entry name" value="DeoR_HTH"/>
</dbReference>
<dbReference type="PROSITE" id="PS51094">
    <property type="entry name" value="PTS_EIIA_TYPE_2"/>
    <property type="match status" value="1"/>
</dbReference>
<dbReference type="PROSITE" id="PS51372">
    <property type="entry name" value="PRD_2"/>
    <property type="match status" value="2"/>
</dbReference>
<keyword evidence="3" id="KW-0805">Transcription regulation</keyword>
<evidence type="ECO:0000259" key="8">
    <source>
        <dbReference type="PROSITE" id="PS51372"/>
    </source>
</evidence>
<organism evidence="9 10">
    <name type="scientific">Thermohalobacter berrensis</name>
    <dbReference type="NCBI Taxonomy" id="99594"/>
    <lineage>
        <taxon>Bacteria</taxon>
        <taxon>Bacillati</taxon>
        <taxon>Bacillota</taxon>
        <taxon>Tissierellia</taxon>
        <taxon>Tissierellales</taxon>
        <taxon>Thermohalobacteraceae</taxon>
        <taxon>Thermohalobacter</taxon>
    </lineage>
</organism>
<dbReference type="InterPro" id="IPR011608">
    <property type="entry name" value="PRD"/>
</dbReference>
<dbReference type="InterPro" id="IPR016152">
    <property type="entry name" value="PTrfase/Anion_transptr"/>
</dbReference>
<feature type="domain" description="PRD" evidence="8">
    <location>
        <begin position="199"/>
        <end position="304"/>
    </location>
</feature>
<dbReference type="GO" id="GO:0009401">
    <property type="term" value="P:phosphoenolpyruvate-dependent sugar phosphotransferase system"/>
    <property type="evidence" value="ECO:0007669"/>
    <property type="project" value="InterPro"/>
</dbReference>
<name>A0A419T9V9_9FIRM</name>
<dbReference type="Pfam" id="PF00359">
    <property type="entry name" value="PTS_EIIA_2"/>
    <property type="match status" value="1"/>
</dbReference>
<dbReference type="InterPro" id="IPR036634">
    <property type="entry name" value="PRD_sf"/>
</dbReference>
<proteinExistence type="predicted"/>
<dbReference type="Gene3D" id="1.10.10.10">
    <property type="entry name" value="Winged helix-like DNA-binding domain superfamily/Winged helix DNA-binding domain"/>
    <property type="match status" value="2"/>
</dbReference>
<dbReference type="SUPFAM" id="SSF55804">
    <property type="entry name" value="Phoshotransferase/anion transport protein"/>
    <property type="match status" value="1"/>
</dbReference>
<dbReference type="GO" id="GO:0003700">
    <property type="term" value="F:DNA-binding transcription factor activity"/>
    <property type="evidence" value="ECO:0007669"/>
    <property type="project" value="InterPro"/>
</dbReference>
<reference evidence="9 10" key="1">
    <citation type="submission" date="2016-08" db="EMBL/GenBank/DDBJ databases">
        <title>Novel Firmicutes and Novel Genomes.</title>
        <authorList>
            <person name="Poppleton D.I."/>
            <person name="Gribaldo S."/>
        </authorList>
    </citation>
    <scope>NUCLEOTIDE SEQUENCE [LARGE SCALE GENOMIC DNA]</scope>
    <source>
        <strain evidence="9 10">CTT3</strain>
    </source>
</reference>
<keyword evidence="2" id="KW-0677">Repeat</keyword>
<dbReference type="Pfam" id="PF05043">
    <property type="entry name" value="Mga"/>
    <property type="match status" value="1"/>
</dbReference>
<dbReference type="Pfam" id="PF02302">
    <property type="entry name" value="PTS_IIB"/>
    <property type="match status" value="1"/>
</dbReference>
<evidence type="ECO:0000256" key="4">
    <source>
        <dbReference type="ARBA" id="ARBA00023159"/>
    </source>
</evidence>
<evidence type="ECO:0000256" key="1">
    <source>
        <dbReference type="ARBA" id="ARBA00022679"/>
    </source>
</evidence>
<feature type="domain" description="PTS EIIA type-2" evidence="6">
    <location>
        <begin position="558"/>
        <end position="701"/>
    </location>
</feature>
<gene>
    <name evidence="9" type="ORF">BET03_00010</name>
</gene>
<dbReference type="AlphaFoldDB" id="A0A419T9V9"/>
<dbReference type="Gene3D" id="3.40.50.2300">
    <property type="match status" value="1"/>
</dbReference>
<dbReference type="CDD" id="cd05568">
    <property type="entry name" value="PTS_IIB_bgl_like"/>
    <property type="match status" value="1"/>
</dbReference>
<keyword evidence="5" id="KW-0804">Transcription</keyword>
<comment type="caution">
    <text evidence="9">The sequence shown here is derived from an EMBL/GenBank/DDBJ whole genome shotgun (WGS) entry which is preliminary data.</text>
</comment>
<sequence length="704" mass="81996">MQLNKRCIDILQRLRKSYDYIRTKELAVLYKVTPRTIRYDLDKIEKFLVKNGFEYLDRHHIRGVKLKKQKGLENFINNFINTETPYKYVYSKSERITIMILELLQANEPLKVGYFEKKLFISRNTVLKELDDIEKWLKKRNLNLIRKPRIGLLIEGSELDKRKAIIECTSENISLEEIYGYINRKIAMSKINNIQFELLFSEIDIDFLNSLINYAENELNKKFSDDGYGNIISHIAIMIKRLQLNKKIYIPDINIEGIKESKEYQVSKEIISRIEDKFNIKVPKVELDYIALHLLGAKSLKNSEVEENELSSIVEKMIEEIEFIYNVSFKDRNKIVDDLVVHLRPMIYRVKFGLHQKNPLHNKIITNYKELFLNTKSVARHLEDYLGTNINEHELSYIALHFGAALQNTVDNKNKNVKVIVVCGTGIGTAKMVASQLMKEFNVDIVDTISSREIRKVDNEDYDLIISTVDISEYSENDYVKISPLFLKKDYEKLKKFLQTKYEAKLNSDYILVDKLMKTIEKYCDIKDRGLLEYELMYELKENRKRFFNERGTYMLNDLLTREVIDLNVKARDWKEAIKKGTNLLLKKGCITDNYVSAIFNNFKEVGPYMVVAPGIVLAHARPEDGVNRLSMSLVTLSNPVKFGHKTNDPVNMIVTFAAVDNESHLKALSQLMELLMNTDDLNQVINATNKEAVLSVINKYSSN</sequence>
<keyword evidence="10" id="KW-1185">Reference proteome</keyword>
<feature type="domain" description="PRD" evidence="8">
    <location>
        <begin position="305"/>
        <end position="412"/>
    </location>
</feature>
<dbReference type="EMBL" id="MCIB01000001">
    <property type="protein sequence ID" value="RKD34253.1"/>
    <property type="molecule type" value="Genomic_DNA"/>
</dbReference>
<dbReference type="InterPro" id="IPR003501">
    <property type="entry name" value="PTS_EIIB_2/3"/>
</dbReference>
<dbReference type="PANTHER" id="PTHR30185:SF18">
    <property type="entry name" value="TRANSCRIPTIONAL REGULATOR MTLR"/>
    <property type="match status" value="1"/>
</dbReference>
<evidence type="ECO:0000256" key="5">
    <source>
        <dbReference type="ARBA" id="ARBA00023163"/>
    </source>
</evidence>